<evidence type="ECO:0000313" key="2">
    <source>
        <dbReference type="EMBL" id="MDI1485195.1"/>
    </source>
</evidence>
<dbReference type="AlphaFoldDB" id="A0AA43QJ02"/>
<dbReference type="Proteomes" id="UP001161017">
    <property type="component" value="Unassembled WGS sequence"/>
</dbReference>
<feature type="region of interest" description="Disordered" evidence="1">
    <location>
        <begin position="18"/>
        <end position="81"/>
    </location>
</feature>
<accession>A0AA43QJ02</accession>
<feature type="compositionally biased region" description="Polar residues" evidence="1">
    <location>
        <begin position="22"/>
        <end position="40"/>
    </location>
</feature>
<organism evidence="2 3">
    <name type="scientific">Ramalina farinacea</name>
    <dbReference type="NCBI Taxonomy" id="258253"/>
    <lineage>
        <taxon>Eukaryota</taxon>
        <taxon>Fungi</taxon>
        <taxon>Dikarya</taxon>
        <taxon>Ascomycota</taxon>
        <taxon>Pezizomycotina</taxon>
        <taxon>Lecanoromycetes</taxon>
        <taxon>OSLEUM clade</taxon>
        <taxon>Lecanoromycetidae</taxon>
        <taxon>Lecanorales</taxon>
        <taxon>Lecanorineae</taxon>
        <taxon>Ramalinaceae</taxon>
        <taxon>Ramalina</taxon>
    </lineage>
</organism>
<name>A0AA43QJ02_9LECA</name>
<proteinExistence type="predicted"/>
<dbReference type="EMBL" id="JAPUFD010000001">
    <property type="protein sequence ID" value="MDI1485195.1"/>
    <property type="molecule type" value="Genomic_DNA"/>
</dbReference>
<keyword evidence="3" id="KW-1185">Reference proteome</keyword>
<protein>
    <submittedName>
        <fullName evidence="2">Uncharacterized protein</fullName>
    </submittedName>
</protein>
<evidence type="ECO:0000256" key="1">
    <source>
        <dbReference type="SAM" id="MobiDB-lite"/>
    </source>
</evidence>
<reference evidence="2" key="1">
    <citation type="journal article" date="2023" name="Genome Biol. Evol.">
        <title>First Whole Genome Sequence and Flow Cytometry Genome Size Data for the Lichen-Forming Fungus Ramalina farinacea (Ascomycota).</title>
        <authorList>
            <person name="Llewellyn T."/>
            <person name="Mian S."/>
            <person name="Hill R."/>
            <person name="Leitch I.J."/>
            <person name="Gaya E."/>
        </authorList>
    </citation>
    <scope>NUCLEOTIDE SEQUENCE</scope>
    <source>
        <strain evidence="2">LIQ254RAFAR</strain>
    </source>
</reference>
<sequence>MSNITSSAVKLEMSEAFDPGTHTFSSGPALSSGDLTPSQTRLRRRYSQSPKDSINVGIHPEDEKPKRPRASTGRGGRASVMARPHLMPGEEITYTPTTHRISKAKKGKKVHNCTFPGCPKIFTRAEHRK</sequence>
<evidence type="ECO:0000313" key="3">
    <source>
        <dbReference type="Proteomes" id="UP001161017"/>
    </source>
</evidence>
<comment type="caution">
    <text evidence="2">The sequence shown here is derived from an EMBL/GenBank/DDBJ whole genome shotgun (WGS) entry which is preliminary data.</text>
</comment>
<gene>
    <name evidence="2" type="ORF">OHK93_000331</name>
</gene>